<evidence type="ECO:0000256" key="2">
    <source>
        <dbReference type="ARBA" id="ARBA00022737"/>
    </source>
</evidence>
<dbReference type="AlphaFoldDB" id="A0A438IHW0"/>
<evidence type="ECO:0000256" key="7">
    <source>
        <dbReference type="PROSITE-ProRule" id="PRU00626"/>
    </source>
</evidence>
<keyword evidence="2" id="KW-0677">Repeat</keyword>
<evidence type="ECO:0000256" key="3">
    <source>
        <dbReference type="ARBA" id="ARBA00022884"/>
    </source>
</evidence>
<organism evidence="10 11">
    <name type="scientific">Vitis vinifera</name>
    <name type="common">Grape</name>
    <dbReference type="NCBI Taxonomy" id="29760"/>
    <lineage>
        <taxon>Eukaryota</taxon>
        <taxon>Viridiplantae</taxon>
        <taxon>Streptophyta</taxon>
        <taxon>Embryophyta</taxon>
        <taxon>Tracheophyta</taxon>
        <taxon>Spermatophyta</taxon>
        <taxon>Magnoliopsida</taxon>
        <taxon>eudicotyledons</taxon>
        <taxon>Gunneridae</taxon>
        <taxon>Pentapetalae</taxon>
        <taxon>rosids</taxon>
        <taxon>Vitales</taxon>
        <taxon>Vitaceae</taxon>
        <taxon>Viteae</taxon>
        <taxon>Vitis</taxon>
    </lineage>
</organism>
<feature type="region of interest" description="Disordered" evidence="8">
    <location>
        <begin position="421"/>
        <end position="445"/>
    </location>
</feature>
<evidence type="ECO:0000256" key="6">
    <source>
        <dbReference type="ARBA" id="ARBA00023274"/>
    </source>
</evidence>
<dbReference type="Proteomes" id="UP000288805">
    <property type="component" value="Unassembled WGS sequence"/>
</dbReference>
<keyword evidence="4" id="KW-0809">Transit peptide</keyword>
<dbReference type="EMBL" id="QGNW01000108">
    <property type="protein sequence ID" value="RVW96288.1"/>
    <property type="molecule type" value="Genomic_DNA"/>
</dbReference>
<keyword evidence="3 7" id="KW-0694">RNA-binding</keyword>
<dbReference type="GO" id="GO:1990904">
    <property type="term" value="C:ribonucleoprotein complex"/>
    <property type="evidence" value="ECO:0007669"/>
    <property type="project" value="UniProtKB-KW"/>
</dbReference>
<dbReference type="Pfam" id="PF01985">
    <property type="entry name" value="CRS1_YhbY"/>
    <property type="match status" value="2"/>
</dbReference>
<dbReference type="FunFam" id="3.30.110.60:FF:000002">
    <property type="entry name" value="CRS2-associated factor 1, chloroplastic"/>
    <property type="match status" value="2"/>
</dbReference>
<evidence type="ECO:0000259" key="9">
    <source>
        <dbReference type="PROSITE" id="PS51295"/>
    </source>
</evidence>
<dbReference type="GO" id="GO:0003723">
    <property type="term" value="F:RNA binding"/>
    <property type="evidence" value="ECO:0007669"/>
    <property type="project" value="UniProtKB-UniRule"/>
</dbReference>
<dbReference type="SMART" id="SM01103">
    <property type="entry name" value="CRS1_YhbY"/>
    <property type="match status" value="2"/>
</dbReference>
<dbReference type="InterPro" id="IPR035920">
    <property type="entry name" value="YhbY-like_sf"/>
</dbReference>
<dbReference type="PROSITE" id="PS51295">
    <property type="entry name" value="CRM"/>
    <property type="match status" value="2"/>
</dbReference>
<evidence type="ECO:0000313" key="11">
    <source>
        <dbReference type="Proteomes" id="UP000288805"/>
    </source>
</evidence>
<dbReference type="GO" id="GO:0000373">
    <property type="term" value="P:Group II intron splicing"/>
    <property type="evidence" value="ECO:0007669"/>
    <property type="project" value="InterPro"/>
</dbReference>
<evidence type="ECO:0000256" key="8">
    <source>
        <dbReference type="SAM" id="MobiDB-lite"/>
    </source>
</evidence>
<keyword evidence="5" id="KW-0508">mRNA splicing</keyword>
<proteinExistence type="predicted"/>
<protein>
    <submittedName>
        <fullName evidence="10">CRS2-associated factor 1, chloroplastic</fullName>
    </submittedName>
</protein>
<feature type="region of interest" description="Disordered" evidence="8">
    <location>
        <begin position="67"/>
        <end position="87"/>
    </location>
</feature>
<dbReference type="PANTHER" id="PTHR46247:SF1">
    <property type="entry name" value="CRS2-ASSOCIATED FACTOR 1, CHLOROPLASTIC"/>
    <property type="match status" value="1"/>
</dbReference>
<keyword evidence="1" id="KW-0507">mRNA processing</keyword>
<keyword evidence="6" id="KW-0687">Ribonucleoprotein</keyword>
<evidence type="ECO:0000256" key="4">
    <source>
        <dbReference type="ARBA" id="ARBA00022946"/>
    </source>
</evidence>
<sequence>MALKTLIPFPILAPSNPSHRPASEVRFSRWNNANAERFTLRERAQKEIEDNIRRERRFDSATRIADIDDAVLPKKPPPPEPSSPRELRLLPQNLRFPENPPREDGVSYMVPGVPFELRYSYTETPKVKPIALREPPFLPFGPDTMPRPWTGRAPLPPSKKKLKEFDSFQLPPPGKKRVKPVQAPGPFLPGSGPRYVRSREEILGEPLTEEEIKELVQGCVKSKRQLNMGRDGLTHNMLDNIHAHWKRRRVCKIKCKGVCTVDMDNVRQQLEEKTGGKVIYGKGGVLFLFRGRNYNYRNRPRFPLMLWKPVTPVYPRLVQRAPEGLTLEEAGAMRKKGRKLIPICKLAKNGVYTDLVNNVREAFEECELVRINCQGLNASDYRKIGAKLKDLVPCVLISFEHEHILMWRGSDWKFLHPKPEDGCKEAKESDNNSEASIPPPFEGQELSASCSSKISVKDASLDMLDTIASPVINEDVAMDKTEDLSSKGNDILSFEGNDKPFAATQLVKTAYNWDTVSDDTGGTNESEIILTKLDNAHHADDESAAMPVELDTMLENGSIKNELMDAVTHDMDKLQDIPKASQDCGKMTGSSAPCTGGLLILLKQAVDSGSAFVLDGDSCDADIVYGKTVAFSKDAPPGPVFRRPRKAAVQKCEKEEPRDLAVGKIVTAPEKGRSQSKSSRNQIAKDFKEGYLDVDYPGVGTREPLEWMNLQNYWLNGHWNSEMNASFFLYNRAVLCGVNRSNPAFLYILDICVSNVFLHNVLDSIETESSACHTDYNYWKFFVYTAAESETFPKTIEQKMCS</sequence>
<feature type="domain" description="CRM" evidence="9">
    <location>
        <begin position="323"/>
        <end position="419"/>
    </location>
</feature>
<dbReference type="PANTHER" id="PTHR46247">
    <property type="entry name" value="CRS2-ASSOCIATED FACTOR 1, CHLOROPLASTIC"/>
    <property type="match status" value="1"/>
</dbReference>
<dbReference type="InterPro" id="IPR044599">
    <property type="entry name" value="CAF1P_plant"/>
</dbReference>
<feature type="domain" description="CRM" evidence="9">
    <location>
        <begin position="205"/>
        <end position="301"/>
    </location>
</feature>
<dbReference type="InterPro" id="IPR001890">
    <property type="entry name" value="RNA-binding_CRM"/>
</dbReference>
<comment type="caution">
    <text evidence="10">The sequence shown here is derived from an EMBL/GenBank/DDBJ whole genome shotgun (WGS) entry which is preliminary data.</text>
</comment>
<evidence type="ECO:0000313" key="10">
    <source>
        <dbReference type="EMBL" id="RVW96288.1"/>
    </source>
</evidence>
<evidence type="ECO:0000256" key="5">
    <source>
        <dbReference type="ARBA" id="ARBA00023187"/>
    </source>
</evidence>
<dbReference type="GO" id="GO:0006397">
    <property type="term" value="P:mRNA processing"/>
    <property type="evidence" value="ECO:0007669"/>
    <property type="project" value="UniProtKB-KW"/>
</dbReference>
<reference evidence="10 11" key="1">
    <citation type="journal article" date="2018" name="PLoS Genet.">
        <title>Population sequencing reveals clonal diversity and ancestral inbreeding in the grapevine cultivar Chardonnay.</title>
        <authorList>
            <person name="Roach M.J."/>
            <person name="Johnson D.L."/>
            <person name="Bohlmann J."/>
            <person name="van Vuuren H.J."/>
            <person name="Jones S.J."/>
            <person name="Pretorius I.S."/>
            <person name="Schmidt S.A."/>
            <person name="Borneman A.R."/>
        </authorList>
    </citation>
    <scope>NUCLEOTIDE SEQUENCE [LARGE SCALE GENOMIC DNA]</scope>
    <source>
        <strain evidence="11">cv. Chardonnay</strain>
        <tissue evidence="10">Leaf</tissue>
    </source>
</reference>
<evidence type="ECO:0000256" key="1">
    <source>
        <dbReference type="ARBA" id="ARBA00022664"/>
    </source>
</evidence>
<name>A0A438IHW0_VITVI</name>
<accession>A0A438IHW0</accession>
<feature type="region of interest" description="Disordered" evidence="8">
    <location>
        <begin position="165"/>
        <end position="191"/>
    </location>
</feature>
<dbReference type="Gene3D" id="3.30.110.60">
    <property type="entry name" value="YhbY-like"/>
    <property type="match status" value="2"/>
</dbReference>
<gene>
    <name evidence="10" type="primary">VvCHDp000887_0</name>
    <name evidence="10" type="ORF">CK203_020796</name>
</gene>
<feature type="compositionally biased region" description="Basic and acidic residues" evidence="8">
    <location>
        <begin position="421"/>
        <end position="430"/>
    </location>
</feature>
<dbReference type="SUPFAM" id="SSF75471">
    <property type="entry name" value="YhbY-like"/>
    <property type="match status" value="2"/>
</dbReference>